<dbReference type="Gene3D" id="2.60.40.1500">
    <property type="entry name" value="Glycosyl hydrolase domain, family 39"/>
    <property type="match status" value="1"/>
</dbReference>
<dbReference type="GO" id="GO:0004553">
    <property type="term" value="F:hydrolase activity, hydrolyzing O-glycosyl compounds"/>
    <property type="evidence" value="ECO:0007669"/>
    <property type="project" value="InterPro"/>
</dbReference>
<dbReference type="Gene3D" id="3.20.20.80">
    <property type="entry name" value="Glycosidases"/>
    <property type="match status" value="1"/>
</dbReference>
<dbReference type="Proteomes" id="UP000291259">
    <property type="component" value="Chromosome"/>
</dbReference>
<dbReference type="InterPro" id="IPR049166">
    <property type="entry name" value="GH39_cat"/>
</dbReference>
<dbReference type="InterPro" id="IPR000514">
    <property type="entry name" value="Glyco_hydro_39"/>
</dbReference>
<evidence type="ECO:0000313" key="7">
    <source>
        <dbReference type="Proteomes" id="UP000291259"/>
    </source>
</evidence>
<comment type="similarity">
    <text evidence="1">Belongs to the glycosyl hydrolase 39 family.</text>
</comment>
<organism evidence="6 7">
    <name type="scientific">Agromyces protaetiae</name>
    <dbReference type="NCBI Taxonomy" id="2509455"/>
    <lineage>
        <taxon>Bacteria</taxon>
        <taxon>Bacillati</taxon>
        <taxon>Actinomycetota</taxon>
        <taxon>Actinomycetes</taxon>
        <taxon>Micrococcales</taxon>
        <taxon>Microbacteriaceae</taxon>
        <taxon>Agromyces</taxon>
    </lineage>
</organism>
<sequence>MTATVAVPAEPIGTLSDAWRECVGTGRLNLALRHDYVESLKRVQREIGFKHLRGHGLLSDDVGIHRPYEHGGERRVRHAFTYADQIFDSWLELGIRPFVELGFMPSGLASGDQTVFWWKGNVTPPADEREWVDLVTGVVRHLIDRYGIDEVRTWPIEVWNEPNLTHFWQGADQAAYHRLYEITSSAIKDVDASLQVGGPAISPGSDEWWGPFADFVERSGSPVDFVSRHAYTSGPSQHVPFGVYQTLARPETLLEQFDAPRRHLEGTALAGLPTHITEFNTSYRPDSPVHDTAYNATYLAPVLASGGDFADSFSYWTFCDVFEEENIPTSIFHGGFGLLGHRQLAKPTYHLYTFMARLGAEILARGADHLVTRHADGRLAILAWQPVDGTDAGAASHSLRLALPVAGPAASVHRLRVSETDGNAWNAWRDLGRPHHPTSRQLDLLHEASRPTVEQRAARAAGGILNLDLTLSQHEVTIVEIDPVRDETEAWIDDARIPGYAQTAGVR</sequence>
<dbReference type="EMBL" id="CP035491">
    <property type="protein sequence ID" value="QAY72303.1"/>
    <property type="molecule type" value="Genomic_DNA"/>
</dbReference>
<name>A0A4P6FBE7_9MICO</name>
<dbReference type="PRINTS" id="PR00745">
    <property type="entry name" value="GLHYDRLASE39"/>
</dbReference>
<evidence type="ECO:0000256" key="3">
    <source>
        <dbReference type="ARBA" id="ARBA00023295"/>
    </source>
</evidence>
<dbReference type="Pfam" id="PF01229">
    <property type="entry name" value="Glyco_hydro_39"/>
    <property type="match status" value="1"/>
</dbReference>
<protein>
    <submittedName>
        <fullName evidence="6">Xylan 1,4-beta-xylosidase</fullName>
    </submittedName>
</protein>
<keyword evidence="2" id="KW-0378">Hydrolase</keyword>
<dbReference type="AlphaFoldDB" id="A0A4P6FBE7"/>
<keyword evidence="7" id="KW-1185">Reference proteome</keyword>
<evidence type="ECO:0000259" key="5">
    <source>
        <dbReference type="Pfam" id="PF01229"/>
    </source>
</evidence>
<dbReference type="PANTHER" id="PTHR12631:SF10">
    <property type="entry name" value="BETA-XYLOSIDASE-LIKE PROTEIN-RELATED"/>
    <property type="match status" value="1"/>
</dbReference>
<gene>
    <name evidence="6" type="ORF">ET445_02075</name>
</gene>
<dbReference type="PANTHER" id="PTHR12631">
    <property type="entry name" value="ALPHA-L-IDURONIDASE"/>
    <property type="match status" value="1"/>
</dbReference>
<dbReference type="SUPFAM" id="SSF51445">
    <property type="entry name" value="(Trans)glycosidases"/>
    <property type="match status" value="1"/>
</dbReference>
<accession>A0A4P6FBE7</accession>
<feature type="domain" description="Glycosyl hydrolases family 39 N-terminal catalytic" evidence="5">
    <location>
        <begin position="9"/>
        <end position="462"/>
    </location>
</feature>
<evidence type="ECO:0000256" key="1">
    <source>
        <dbReference type="ARBA" id="ARBA00008875"/>
    </source>
</evidence>
<evidence type="ECO:0000256" key="4">
    <source>
        <dbReference type="PIRSR" id="PIRSR600514-1"/>
    </source>
</evidence>
<dbReference type="OrthoDB" id="9776971at2"/>
<dbReference type="SUPFAM" id="SSF51011">
    <property type="entry name" value="Glycosyl hydrolase domain"/>
    <property type="match status" value="1"/>
</dbReference>
<dbReference type="InterPro" id="IPR051923">
    <property type="entry name" value="Glycosyl_Hydrolase_39"/>
</dbReference>
<reference evidence="6 7" key="1">
    <citation type="submission" date="2019-01" db="EMBL/GenBank/DDBJ databases">
        <title>Genome sequencing of strain FW100M-8.</title>
        <authorList>
            <person name="Heo J."/>
            <person name="Kim S.-J."/>
            <person name="Kim J.-S."/>
            <person name="Hong S.-B."/>
            <person name="Kwon S.-W."/>
        </authorList>
    </citation>
    <scope>NUCLEOTIDE SEQUENCE [LARGE SCALE GENOMIC DNA]</scope>
    <source>
        <strain evidence="6 7">FW100M-8</strain>
    </source>
</reference>
<keyword evidence="3" id="KW-0326">Glycosidase</keyword>
<proteinExistence type="inferred from homology"/>
<feature type="active site" description="Proton donor" evidence="4">
    <location>
        <position position="161"/>
    </location>
</feature>
<dbReference type="KEGG" id="agf:ET445_02075"/>
<dbReference type="GO" id="GO:0005975">
    <property type="term" value="P:carbohydrate metabolic process"/>
    <property type="evidence" value="ECO:0007669"/>
    <property type="project" value="InterPro"/>
</dbReference>
<evidence type="ECO:0000313" key="6">
    <source>
        <dbReference type="EMBL" id="QAY72303.1"/>
    </source>
</evidence>
<dbReference type="InterPro" id="IPR017853">
    <property type="entry name" value="GH"/>
</dbReference>
<dbReference type="RefSeq" id="WP_129188390.1">
    <property type="nucleotide sequence ID" value="NZ_CP035491.1"/>
</dbReference>
<evidence type="ECO:0000256" key="2">
    <source>
        <dbReference type="ARBA" id="ARBA00022801"/>
    </source>
</evidence>